<sequence length="302" mass="35226">MKKIFSLFLLVLLFVNCEDKTVPEDLGDSSVQVIKGNQTYDFHFDSFNSCNKNCDNLYIHINYRKKGAERFSLYFYLKDSGAIDKIWYLGDEGVFTSSYFDPYNHFQITNFSFNNKTGALYFEFEGNLFINTFADREPFFLKGKVDIPALNDIECRNYFTNLLTLQDENTRLLFNRGGSVIENLNTSQKKFCYEFFTDNGFRFTLNSEKNINKLPLGEYSFTTTNIINNVMLREFAGKPDISPTLYDKDWVEYETSGSYTITGQLKKDGYDVTVGDINIKAFRNKELKYNFEKIHFEAVNIE</sequence>
<name>A0A644Y3Z8_9ZZZZ</name>
<gene>
    <name evidence="1" type="ORF">SDC9_69675</name>
</gene>
<proteinExistence type="predicted"/>
<protein>
    <submittedName>
        <fullName evidence="1">Uncharacterized protein</fullName>
    </submittedName>
</protein>
<dbReference type="AlphaFoldDB" id="A0A644Y3Z8"/>
<accession>A0A644Y3Z8</accession>
<evidence type="ECO:0000313" key="1">
    <source>
        <dbReference type="EMBL" id="MPM23210.1"/>
    </source>
</evidence>
<reference evidence="1" key="1">
    <citation type="submission" date="2019-08" db="EMBL/GenBank/DDBJ databases">
        <authorList>
            <person name="Kucharzyk K."/>
            <person name="Murdoch R.W."/>
            <person name="Higgins S."/>
            <person name="Loffler F."/>
        </authorList>
    </citation>
    <scope>NUCLEOTIDE SEQUENCE</scope>
</reference>
<dbReference type="EMBL" id="VSSQ01003978">
    <property type="protein sequence ID" value="MPM23210.1"/>
    <property type="molecule type" value="Genomic_DNA"/>
</dbReference>
<comment type="caution">
    <text evidence="1">The sequence shown here is derived from an EMBL/GenBank/DDBJ whole genome shotgun (WGS) entry which is preliminary data.</text>
</comment>
<organism evidence="1">
    <name type="scientific">bioreactor metagenome</name>
    <dbReference type="NCBI Taxonomy" id="1076179"/>
    <lineage>
        <taxon>unclassified sequences</taxon>
        <taxon>metagenomes</taxon>
        <taxon>ecological metagenomes</taxon>
    </lineage>
</organism>